<reference evidence="1 2" key="1">
    <citation type="journal article" date="2015" name="Proc. Natl. Acad. Sci. U.S.A.">
        <title>Expanded metabolic versatility of ubiquitous nitrite-oxidizing bacteria from the genus Nitrospira.</title>
        <authorList>
            <person name="Koch H."/>
            <person name="Lucker S."/>
            <person name="Albertsen M."/>
            <person name="Kitzinger K."/>
            <person name="Herbold C."/>
            <person name="Spieck E."/>
            <person name="Nielsen P.H."/>
            <person name="Wagner M."/>
            <person name="Daims H."/>
        </authorList>
    </citation>
    <scope>NUCLEOTIDE SEQUENCE [LARGE SCALE GENOMIC DNA]</scope>
    <source>
        <strain evidence="1 2">NSP M-1</strain>
    </source>
</reference>
<dbReference type="AlphaFoldDB" id="A0A0K2GBP1"/>
<dbReference type="PROSITE" id="PS51257">
    <property type="entry name" value="PROKAR_LIPOPROTEIN"/>
    <property type="match status" value="1"/>
</dbReference>
<gene>
    <name evidence="1" type="ORF">NITMOv2_1951</name>
</gene>
<protein>
    <recommendedName>
        <fullName evidence="3">Lipoprotein</fullName>
    </recommendedName>
</protein>
<name>A0A0K2GBP1_NITMO</name>
<dbReference type="RefSeq" id="WP_053379546.1">
    <property type="nucleotide sequence ID" value="NZ_CP011801.1"/>
</dbReference>
<dbReference type="STRING" id="42253.NITMOv2_1951"/>
<organism evidence="1 2">
    <name type="scientific">Nitrospira moscoviensis</name>
    <dbReference type="NCBI Taxonomy" id="42253"/>
    <lineage>
        <taxon>Bacteria</taxon>
        <taxon>Pseudomonadati</taxon>
        <taxon>Nitrospirota</taxon>
        <taxon>Nitrospiria</taxon>
        <taxon>Nitrospirales</taxon>
        <taxon>Nitrospiraceae</taxon>
        <taxon>Nitrospira</taxon>
    </lineage>
</organism>
<sequence length="211" mass="23151">MNRSALIAVSVLLAGLLYGCAKDDVIPIALSKDFMPVSGLRMVISDFTDARVDRRRLGTRQSFFGSEDLFQIKDETPGQAVAKALTKHLTRNGWPVEYVLASARQQAGDVAISGTIVELSLDSTRGLFTTDIVAKSKLAIQAANKDGSTLTYTVNGDGRYNVWWFEEQDAQELMRDVLEHSFDKFVGITTFDAAGLRFRQPGERPSGDGGR</sequence>
<evidence type="ECO:0008006" key="3">
    <source>
        <dbReference type="Google" id="ProtNLM"/>
    </source>
</evidence>
<dbReference type="Proteomes" id="UP000069205">
    <property type="component" value="Chromosome"/>
</dbReference>
<keyword evidence="2" id="KW-1185">Reference proteome</keyword>
<dbReference type="KEGG" id="nmv:NITMOv2_1951"/>
<dbReference type="EMBL" id="CP011801">
    <property type="protein sequence ID" value="ALA58368.1"/>
    <property type="molecule type" value="Genomic_DNA"/>
</dbReference>
<evidence type="ECO:0000313" key="2">
    <source>
        <dbReference type="Proteomes" id="UP000069205"/>
    </source>
</evidence>
<proteinExistence type="predicted"/>
<evidence type="ECO:0000313" key="1">
    <source>
        <dbReference type="EMBL" id="ALA58368.1"/>
    </source>
</evidence>
<accession>A0A0K2GBP1</accession>
<dbReference type="PATRIC" id="fig|42253.5.peg.1922"/>